<evidence type="ECO:0000256" key="2">
    <source>
        <dbReference type="ARBA" id="ARBA00001913"/>
    </source>
</evidence>
<dbReference type="Proteomes" id="UP000822688">
    <property type="component" value="Chromosome 6"/>
</dbReference>
<dbReference type="SUPFAM" id="SSF51011">
    <property type="entry name" value="Glycosyl hydrolase domain"/>
    <property type="match status" value="1"/>
</dbReference>
<feature type="domain" description="Alpha-amylase C-terminal beta-sheet" evidence="12">
    <location>
        <begin position="430"/>
        <end position="488"/>
    </location>
</feature>
<sequence>MEDPVPDGGALYPQGKFSHAGAASFDGAGESTNRSGRSHREELSRGGTSGKFLKEGDAEHNAPDTITPESVDPVEVRVEEVVPVQEILKDDLIQRGREIFFQAFNWESCKQRWWNLLANRVDELANWGFTSLWLPPAWDSLAPQGYLPRDFYSLNTSYGSDGELRTLLRKINERGIRAMADIVINHRIGSCQGYGGRYNRYDGMPMPWDEHAVTCDTGGLGNPKTGVIFEGVPNLDHTQEFVRNDLKNWMRWVRKDLGFTDFRFDFSKGYASKFVREFIDAAQPFISIGEYWDSCRYVGPDYSLDYNQDAHRQRTVNWIDGNQGASCAFDFTTKAILQEAVWKKQWWRLRDGQGRPPGVLGMWSSRAVTFVDNHDTGSSQRFWPFPDDHVVQGYAYILTHPGQPCVFWDHIYDWGDFLKGEILRMIKIRKRNDLHSRSRVEILEANNSVYAAMIDQKVCMKLGDGDWSPRLGDWELAISGQAYAIWQKPQNLLPA</sequence>
<dbReference type="PRINTS" id="PR00110">
    <property type="entry name" value="ALPHAAMYLASE"/>
</dbReference>
<dbReference type="InterPro" id="IPR012850">
    <property type="entry name" value="A-amylase_bs_C"/>
</dbReference>
<organism evidence="13 14">
    <name type="scientific">Ceratodon purpureus</name>
    <name type="common">Fire moss</name>
    <name type="synonym">Dicranum purpureum</name>
    <dbReference type="NCBI Taxonomy" id="3225"/>
    <lineage>
        <taxon>Eukaryota</taxon>
        <taxon>Viridiplantae</taxon>
        <taxon>Streptophyta</taxon>
        <taxon>Embryophyta</taxon>
        <taxon>Bryophyta</taxon>
        <taxon>Bryophytina</taxon>
        <taxon>Bryopsida</taxon>
        <taxon>Dicranidae</taxon>
        <taxon>Pseudoditrichales</taxon>
        <taxon>Ditrichaceae</taxon>
        <taxon>Ceratodon</taxon>
    </lineage>
</organism>
<dbReference type="InterPro" id="IPR006047">
    <property type="entry name" value="GH13_cat_dom"/>
</dbReference>
<feature type="compositionally biased region" description="Basic and acidic residues" evidence="10">
    <location>
        <begin position="52"/>
        <end position="62"/>
    </location>
</feature>
<proteinExistence type="inferred from homology"/>
<evidence type="ECO:0000256" key="9">
    <source>
        <dbReference type="RuleBase" id="RU361134"/>
    </source>
</evidence>
<keyword evidence="7 9" id="KW-0326">Glycosidase</keyword>
<dbReference type="GO" id="GO:0005509">
    <property type="term" value="F:calcium ion binding"/>
    <property type="evidence" value="ECO:0007669"/>
    <property type="project" value="InterPro"/>
</dbReference>
<dbReference type="GO" id="GO:0005975">
    <property type="term" value="P:carbohydrate metabolic process"/>
    <property type="evidence" value="ECO:0007669"/>
    <property type="project" value="InterPro"/>
</dbReference>
<dbReference type="Pfam" id="PF07821">
    <property type="entry name" value="Alpha-amyl_C2"/>
    <property type="match status" value="1"/>
</dbReference>
<keyword evidence="5 9" id="KW-0378">Hydrolase</keyword>
<evidence type="ECO:0000256" key="4">
    <source>
        <dbReference type="ARBA" id="ARBA00012595"/>
    </source>
</evidence>
<dbReference type="EC" id="3.2.1.1" evidence="4 9"/>
<evidence type="ECO:0000256" key="10">
    <source>
        <dbReference type="SAM" id="MobiDB-lite"/>
    </source>
</evidence>
<evidence type="ECO:0000256" key="5">
    <source>
        <dbReference type="ARBA" id="ARBA00022801"/>
    </source>
</evidence>
<comment type="catalytic activity">
    <reaction evidence="1 9">
        <text>Endohydrolysis of (1-&gt;4)-alpha-D-glucosidic linkages in polysaccharides containing three or more (1-&gt;4)-alpha-linked D-glucose units.</text>
        <dbReference type="EC" id="3.2.1.1"/>
    </reaction>
</comment>
<dbReference type="SMART" id="SM00642">
    <property type="entry name" value="Aamy"/>
    <property type="match status" value="1"/>
</dbReference>
<keyword evidence="14" id="KW-1185">Reference proteome</keyword>
<evidence type="ECO:0000256" key="7">
    <source>
        <dbReference type="ARBA" id="ARBA00023295"/>
    </source>
</evidence>
<comment type="cofactor">
    <cofactor evidence="2">
        <name>Ca(2+)</name>
        <dbReference type="ChEBI" id="CHEBI:29108"/>
    </cofactor>
</comment>
<dbReference type="Pfam" id="PF00128">
    <property type="entry name" value="Alpha-amylase"/>
    <property type="match status" value="1"/>
</dbReference>
<evidence type="ECO:0000259" key="12">
    <source>
        <dbReference type="SMART" id="SM00810"/>
    </source>
</evidence>
<protein>
    <recommendedName>
        <fullName evidence="4 9">Alpha-amylase</fullName>
        <ecNumber evidence="4 9">3.2.1.1</ecNumber>
    </recommendedName>
</protein>
<evidence type="ECO:0000256" key="6">
    <source>
        <dbReference type="ARBA" id="ARBA00023277"/>
    </source>
</evidence>
<comment type="caution">
    <text evidence="13">The sequence shown here is derived from an EMBL/GenBank/DDBJ whole genome shotgun (WGS) entry which is preliminary data.</text>
</comment>
<dbReference type="Gene3D" id="3.20.20.80">
    <property type="entry name" value="Glycosidases"/>
    <property type="match status" value="1"/>
</dbReference>
<dbReference type="Gene3D" id="2.60.40.1180">
    <property type="entry name" value="Golgi alpha-mannosidase II"/>
    <property type="match status" value="1"/>
</dbReference>
<dbReference type="InterPro" id="IPR006046">
    <property type="entry name" value="Alpha_amylase"/>
</dbReference>
<evidence type="ECO:0000256" key="3">
    <source>
        <dbReference type="ARBA" id="ARBA00008061"/>
    </source>
</evidence>
<evidence type="ECO:0000259" key="11">
    <source>
        <dbReference type="SMART" id="SM00642"/>
    </source>
</evidence>
<evidence type="ECO:0000313" key="14">
    <source>
        <dbReference type="Proteomes" id="UP000822688"/>
    </source>
</evidence>
<dbReference type="PANTHER" id="PTHR43447">
    <property type="entry name" value="ALPHA-AMYLASE"/>
    <property type="match status" value="1"/>
</dbReference>
<gene>
    <name evidence="13" type="ORF">KC19_6G047300</name>
</gene>
<feature type="region of interest" description="Disordered" evidence="10">
    <location>
        <begin position="1"/>
        <end position="68"/>
    </location>
</feature>
<dbReference type="GO" id="GO:0004556">
    <property type="term" value="F:alpha-amylase activity"/>
    <property type="evidence" value="ECO:0007669"/>
    <property type="project" value="UniProtKB-UniRule"/>
</dbReference>
<comment type="similarity">
    <text evidence="3 8">Belongs to the glycosyl hydrolase 13 family.</text>
</comment>
<evidence type="ECO:0000313" key="13">
    <source>
        <dbReference type="EMBL" id="KAG0568823.1"/>
    </source>
</evidence>
<dbReference type="SMART" id="SM00810">
    <property type="entry name" value="Alpha-amyl_C2"/>
    <property type="match status" value="1"/>
</dbReference>
<accession>A0A8T0HBL8</accession>
<evidence type="ECO:0000256" key="8">
    <source>
        <dbReference type="RuleBase" id="RU003615"/>
    </source>
</evidence>
<dbReference type="SUPFAM" id="SSF51445">
    <property type="entry name" value="(Trans)glycosidases"/>
    <property type="match status" value="1"/>
</dbReference>
<name>A0A8T0HBL8_CERPU</name>
<reference evidence="13 14" key="1">
    <citation type="submission" date="2020-06" db="EMBL/GenBank/DDBJ databases">
        <title>WGS assembly of Ceratodon purpureus strain R40.</title>
        <authorList>
            <person name="Carey S.B."/>
            <person name="Jenkins J."/>
            <person name="Shu S."/>
            <person name="Lovell J.T."/>
            <person name="Sreedasyam A."/>
            <person name="Maumus F."/>
            <person name="Tiley G.P."/>
            <person name="Fernandez-Pozo N."/>
            <person name="Barry K."/>
            <person name="Chen C."/>
            <person name="Wang M."/>
            <person name="Lipzen A."/>
            <person name="Daum C."/>
            <person name="Saski C.A."/>
            <person name="Payton A.C."/>
            <person name="Mcbreen J.C."/>
            <person name="Conrad R.E."/>
            <person name="Kollar L.M."/>
            <person name="Olsson S."/>
            <person name="Huttunen S."/>
            <person name="Landis J.B."/>
            <person name="Wickett N.J."/>
            <person name="Johnson M.G."/>
            <person name="Rensing S.A."/>
            <person name="Grimwood J."/>
            <person name="Schmutz J."/>
            <person name="Mcdaniel S.F."/>
        </authorList>
    </citation>
    <scope>NUCLEOTIDE SEQUENCE [LARGE SCALE GENOMIC DNA]</scope>
    <source>
        <strain evidence="13 14">R40</strain>
    </source>
</reference>
<dbReference type="InterPro" id="IPR013780">
    <property type="entry name" value="Glyco_hydro_b"/>
</dbReference>
<feature type="domain" description="Glycosyl hydrolase family 13 catalytic" evidence="11">
    <location>
        <begin position="98"/>
        <end position="429"/>
    </location>
</feature>
<dbReference type="EMBL" id="CM026427">
    <property type="protein sequence ID" value="KAG0568823.1"/>
    <property type="molecule type" value="Genomic_DNA"/>
</dbReference>
<dbReference type="AlphaFoldDB" id="A0A8T0HBL8"/>
<dbReference type="InterPro" id="IPR017853">
    <property type="entry name" value="GH"/>
</dbReference>
<dbReference type="CDD" id="cd11314">
    <property type="entry name" value="AmyAc_arch_bac_plant_AmyA"/>
    <property type="match status" value="1"/>
</dbReference>
<keyword evidence="6 9" id="KW-0119">Carbohydrate metabolism</keyword>
<evidence type="ECO:0000256" key="1">
    <source>
        <dbReference type="ARBA" id="ARBA00000548"/>
    </source>
</evidence>